<organism evidence="2 3">
    <name type="scientific">Pseudozyma hubeiensis (strain SY62)</name>
    <name type="common">Yeast</name>
    <dbReference type="NCBI Taxonomy" id="1305764"/>
    <lineage>
        <taxon>Eukaryota</taxon>
        <taxon>Fungi</taxon>
        <taxon>Dikarya</taxon>
        <taxon>Basidiomycota</taxon>
        <taxon>Ustilaginomycotina</taxon>
        <taxon>Ustilaginomycetes</taxon>
        <taxon>Ustilaginales</taxon>
        <taxon>Ustilaginaceae</taxon>
        <taxon>Pseudozyma</taxon>
    </lineage>
</organism>
<feature type="region of interest" description="Disordered" evidence="1">
    <location>
        <begin position="91"/>
        <end position="121"/>
    </location>
</feature>
<dbReference type="RefSeq" id="XP_012189173.1">
    <property type="nucleotide sequence ID" value="XM_012333783.1"/>
</dbReference>
<evidence type="ECO:0000256" key="1">
    <source>
        <dbReference type="SAM" id="MobiDB-lite"/>
    </source>
</evidence>
<dbReference type="GeneID" id="24108452"/>
<sequence length="137" mass="15213">MLAALKLLRCRGFASIIQPAFRRGQAAVTGACRSTDKQRHTRKISFISLQVWLQVRAGSAVSEHSKRYPQIRELVRQACSHAFVRTKSAVSGEPSGLLTPIGLHPTHSLQHNTTSSIKDTSNRRNLLGKVNENSERQ</sequence>
<feature type="compositionally biased region" description="Polar residues" evidence="1">
    <location>
        <begin position="107"/>
        <end position="119"/>
    </location>
</feature>
<name>R9P2M8_PSEHS</name>
<accession>R9P2M8</accession>
<reference evidence="3" key="1">
    <citation type="journal article" date="2013" name="Genome Announc.">
        <title>Draft genome sequence of the basidiomycetous yeast-like fungus Pseudozyma hubeiensis SY62, which produces an abundant amount of the biosurfactant mannosylerythritol lipids.</title>
        <authorList>
            <person name="Konishi M."/>
            <person name="Hatada Y."/>
            <person name="Horiuchi J."/>
        </authorList>
    </citation>
    <scope>NUCLEOTIDE SEQUENCE [LARGE SCALE GENOMIC DNA]</scope>
    <source>
        <strain evidence="3">SY62</strain>
    </source>
</reference>
<proteinExistence type="predicted"/>
<protein>
    <submittedName>
        <fullName evidence="2">Transcriptional activator protein</fullName>
    </submittedName>
</protein>
<keyword evidence="3" id="KW-1185">Reference proteome</keyword>
<evidence type="ECO:0000313" key="3">
    <source>
        <dbReference type="Proteomes" id="UP000014071"/>
    </source>
</evidence>
<dbReference type="EMBL" id="DF238795">
    <property type="protein sequence ID" value="GAC95586.1"/>
    <property type="molecule type" value="Genomic_DNA"/>
</dbReference>
<dbReference type="AlphaFoldDB" id="R9P2M8"/>
<evidence type="ECO:0000313" key="2">
    <source>
        <dbReference type="EMBL" id="GAC95586.1"/>
    </source>
</evidence>
<dbReference type="HOGENOM" id="CLU_1866010_0_0_1"/>
<gene>
    <name evidence="2" type="ORF">PHSY_003162</name>
</gene>
<dbReference type="Proteomes" id="UP000014071">
    <property type="component" value="Unassembled WGS sequence"/>
</dbReference>